<gene>
    <name evidence="1" type="ORF">J4P68_0040425</name>
</gene>
<dbReference type="Proteomes" id="UP000692816">
    <property type="component" value="Plasmid pBq12S5"/>
</dbReference>
<proteinExistence type="predicted"/>
<name>A0ACD3VMU7_9BRAD</name>
<organism evidence="1 2">
    <name type="scientific">Bradyrhizobium quebecense</name>
    <dbReference type="NCBI Taxonomy" id="2748629"/>
    <lineage>
        <taxon>Bacteria</taxon>
        <taxon>Pseudomonadati</taxon>
        <taxon>Pseudomonadota</taxon>
        <taxon>Alphaproteobacteria</taxon>
        <taxon>Hyphomicrobiales</taxon>
        <taxon>Nitrobacteraceae</taxon>
        <taxon>Bradyrhizobium</taxon>
    </lineage>
</organism>
<evidence type="ECO:0000313" key="2">
    <source>
        <dbReference type="Proteomes" id="UP000692816"/>
    </source>
</evidence>
<accession>A0ACD3VMU7</accession>
<sequence>MSGVDIRIVQRLAGYSTIAITEIYTHVSDDALRKSLERADILGCLAA</sequence>
<geneLocation type="plasmid" evidence="1 2">
    <name>pBq12S5</name>
</geneLocation>
<dbReference type="EMBL" id="CP088283">
    <property type="protein sequence ID" value="UGY07442.1"/>
    <property type="molecule type" value="Genomic_DNA"/>
</dbReference>
<keyword evidence="1" id="KW-0614">Plasmid</keyword>
<protein>
    <submittedName>
        <fullName evidence="1">Uncharacterized protein</fullName>
    </submittedName>
</protein>
<keyword evidence="2" id="KW-1185">Reference proteome</keyword>
<evidence type="ECO:0000313" key="1">
    <source>
        <dbReference type="EMBL" id="UGY07442.1"/>
    </source>
</evidence>
<reference evidence="1 2" key="1">
    <citation type="journal article" date="2021" name="Int. J. Syst. Evol. Microbiol.">
        <title>Bradyrhizobium septentrionale sp. nov. (sv. septentrionale) and Bradyrhizobium quebecense sp. nov. (sv. septentrionale) associated with legumes native to Canada possess rearranged symbiosis genes and numerous insertion sequences.</title>
        <authorList>
            <person name="Bromfield E.S.P."/>
            <person name="Cloutier S."/>
        </authorList>
    </citation>
    <scope>NUCLEOTIDE SEQUENCE [LARGE SCALE GENOMIC DNA]</scope>
    <source>
        <strain evidence="1 2">12S5</strain>
    </source>
</reference>